<accession>A0A813GQF3</accession>
<evidence type="ECO:0000313" key="3">
    <source>
        <dbReference type="Proteomes" id="UP000654075"/>
    </source>
</evidence>
<dbReference type="Pfam" id="PF13410">
    <property type="entry name" value="GST_C_2"/>
    <property type="match status" value="1"/>
</dbReference>
<organism evidence="2 3">
    <name type="scientific">Polarella glacialis</name>
    <name type="common">Dinoflagellate</name>
    <dbReference type="NCBI Taxonomy" id="89957"/>
    <lineage>
        <taxon>Eukaryota</taxon>
        <taxon>Sar</taxon>
        <taxon>Alveolata</taxon>
        <taxon>Dinophyceae</taxon>
        <taxon>Suessiales</taxon>
        <taxon>Suessiaceae</taxon>
        <taxon>Polarella</taxon>
    </lineage>
</organism>
<dbReference type="PANTHER" id="PTHR43968">
    <property type="match status" value="1"/>
</dbReference>
<keyword evidence="3" id="KW-1185">Reference proteome</keyword>
<comment type="caution">
    <text evidence="2">The sequence shown here is derived from an EMBL/GenBank/DDBJ whole genome shotgun (WGS) entry which is preliminary data.</text>
</comment>
<dbReference type="Gene3D" id="1.20.1050.10">
    <property type="match status" value="1"/>
</dbReference>
<dbReference type="InterPro" id="IPR036282">
    <property type="entry name" value="Glutathione-S-Trfase_C_sf"/>
</dbReference>
<dbReference type="InterPro" id="IPR050983">
    <property type="entry name" value="GST_Omega/HSP26"/>
</dbReference>
<gene>
    <name evidence="2" type="ORF">PGLA1383_LOCUS44039</name>
</gene>
<reference evidence="2" key="1">
    <citation type="submission" date="2021-02" db="EMBL/GenBank/DDBJ databases">
        <authorList>
            <person name="Dougan E. K."/>
            <person name="Rhodes N."/>
            <person name="Thang M."/>
            <person name="Chan C."/>
        </authorList>
    </citation>
    <scope>NUCLEOTIDE SEQUENCE</scope>
</reference>
<protein>
    <recommendedName>
        <fullName evidence="1">GST N-terminal domain-containing protein</fullName>
    </recommendedName>
</protein>
<name>A0A813GQF3_POLGL</name>
<dbReference type="AlphaFoldDB" id="A0A813GQF3"/>
<feature type="domain" description="GST N-terminal" evidence="1">
    <location>
        <begin position="69"/>
        <end position="129"/>
    </location>
</feature>
<evidence type="ECO:0000313" key="2">
    <source>
        <dbReference type="EMBL" id="CAE8627236.1"/>
    </source>
</evidence>
<dbReference type="EMBL" id="CAJNNV010029130">
    <property type="protein sequence ID" value="CAE8627236.1"/>
    <property type="molecule type" value="Genomic_DNA"/>
</dbReference>
<evidence type="ECO:0000259" key="1">
    <source>
        <dbReference type="Pfam" id="PF13409"/>
    </source>
</evidence>
<sequence>MALAAEPLLIPPAGPINSWEQIERAAEKSGYPVCRRAQELLRVSEHPGKHAEALISPPSFLLWRDTYGWCPFSHQAQLHLEEKGVAYSVKKVPLTLYRLGERDPELLHDSPDGLVPTLRILAAGHKDSPGVGSVVRGAADVSAFIEAHCSGPLLLVHPGINHCLATAYLSLAEHLEHQVHEFVKTLASAASDLSSSEKSDAARQSERFLLATLEDVSLALSEGGDGGPYFFGAIFSVVDIAFAPWIDRAAALLSWLQGVQVRNGPFPAVDAWLAAMSRRPAHRELRLDDDTIVRIAIASMPELLAHVSGNVSSALAAAREDEQSEPQGEKEKQHLVAEVFCAEAAQALVACRSGAAALAAQRVPRLPSQCIDKLLRVVAAATLAGCSGCSAAGPSMPQELCSLGEEAAGDFALRSRLAVPRDMSAPAARRLRASFEAAAVGLVGQDRTKALLLKELPAYAEKIQFQSVL</sequence>
<dbReference type="Proteomes" id="UP000654075">
    <property type="component" value="Unassembled WGS sequence"/>
</dbReference>
<dbReference type="SUPFAM" id="SSF52833">
    <property type="entry name" value="Thioredoxin-like"/>
    <property type="match status" value="1"/>
</dbReference>
<dbReference type="PANTHER" id="PTHR43968:SF14">
    <property type="entry name" value="GLUTATHIONE S-TRANSFERASE"/>
    <property type="match status" value="1"/>
</dbReference>
<dbReference type="SUPFAM" id="SSF47616">
    <property type="entry name" value="GST C-terminal domain-like"/>
    <property type="match status" value="1"/>
</dbReference>
<dbReference type="InterPro" id="IPR036249">
    <property type="entry name" value="Thioredoxin-like_sf"/>
</dbReference>
<dbReference type="InterPro" id="IPR004045">
    <property type="entry name" value="Glutathione_S-Trfase_N"/>
</dbReference>
<proteinExistence type="predicted"/>
<dbReference type="OrthoDB" id="4951845at2759"/>
<dbReference type="GO" id="GO:0005737">
    <property type="term" value="C:cytoplasm"/>
    <property type="evidence" value="ECO:0007669"/>
    <property type="project" value="TreeGrafter"/>
</dbReference>
<dbReference type="Pfam" id="PF13409">
    <property type="entry name" value="GST_N_2"/>
    <property type="match status" value="1"/>
</dbReference>
<dbReference type="OMA" id="WIWLEEM"/>
<dbReference type="Gene3D" id="3.40.30.10">
    <property type="entry name" value="Glutaredoxin"/>
    <property type="match status" value="1"/>
</dbReference>